<keyword evidence="4" id="KW-1185">Reference proteome</keyword>
<dbReference type="InterPro" id="IPR000120">
    <property type="entry name" value="Amidase"/>
</dbReference>
<feature type="domain" description="Amidase" evidence="2">
    <location>
        <begin position="25"/>
        <end position="444"/>
    </location>
</feature>
<gene>
    <name evidence="3" type="ORF">ELQ35_19585</name>
</gene>
<comment type="similarity">
    <text evidence="1">Belongs to the amidase family.</text>
</comment>
<dbReference type="Gene3D" id="3.90.1300.10">
    <property type="entry name" value="Amidase signature (AS) domain"/>
    <property type="match status" value="1"/>
</dbReference>
<dbReference type="GO" id="GO:0003824">
    <property type="term" value="F:catalytic activity"/>
    <property type="evidence" value="ECO:0007669"/>
    <property type="project" value="InterPro"/>
</dbReference>
<accession>A0A433HBK7</accession>
<evidence type="ECO:0000313" key="4">
    <source>
        <dbReference type="Proteomes" id="UP000267430"/>
    </source>
</evidence>
<dbReference type="PANTHER" id="PTHR11895:SF7">
    <property type="entry name" value="GLUTAMYL-TRNA(GLN) AMIDOTRANSFERASE SUBUNIT A, MITOCHONDRIAL"/>
    <property type="match status" value="1"/>
</dbReference>
<proteinExistence type="inferred from homology"/>
<dbReference type="SUPFAM" id="SSF75304">
    <property type="entry name" value="Amidase signature (AS) enzymes"/>
    <property type="match status" value="1"/>
</dbReference>
<protein>
    <submittedName>
        <fullName evidence="3">Amidase</fullName>
    </submittedName>
</protein>
<dbReference type="PANTHER" id="PTHR11895">
    <property type="entry name" value="TRANSAMIDASE"/>
    <property type="match status" value="1"/>
</dbReference>
<dbReference type="RefSeq" id="WP_126866874.1">
    <property type="nucleotide sequence ID" value="NZ_JAUSTX010000040.1"/>
</dbReference>
<dbReference type="AlphaFoldDB" id="A0A433HBK7"/>
<evidence type="ECO:0000256" key="1">
    <source>
        <dbReference type="ARBA" id="ARBA00009199"/>
    </source>
</evidence>
<dbReference type="OrthoDB" id="9811471at2"/>
<name>A0A433HBK7_9BACI</name>
<dbReference type="InterPro" id="IPR023631">
    <property type="entry name" value="Amidase_dom"/>
</dbReference>
<evidence type="ECO:0000259" key="2">
    <source>
        <dbReference type="Pfam" id="PF01425"/>
    </source>
</evidence>
<dbReference type="EMBL" id="RYZZ01000038">
    <property type="protein sequence ID" value="RUQ25800.1"/>
    <property type="molecule type" value="Genomic_DNA"/>
</dbReference>
<reference evidence="3 4" key="1">
    <citation type="submission" date="2018-12" db="EMBL/GenBank/DDBJ databases">
        <title>Bacillus chawlae sp. nov., Bacillus glennii sp. nov., and Bacillus saganii sp. nov. Isolated from the Vehicle Assembly Building at Kennedy Space Center where the Viking Spacecraft were Assembled.</title>
        <authorList>
            <person name="Seuylemezian A."/>
            <person name="Vaishampayan P."/>
        </authorList>
    </citation>
    <scope>NUCLEOTIDE SEQUENCE [LARGE SCALE GENOMIC DNA]</scope>
    <source>
        <strain evidence="3 4">L5</strain>
    </source>
</reference>
<dbReference type="Proteomes" id="UP000267430">
    <property type="component" value="Unassembled WGS sequence"/>
</dbReference>
<dbReference type="InterPro" id="IPR036928">
    <property type="entry name" value="AS_sf"/>
</dbReference>
<sequence length="466" mass="50439">MSDLAYMSAIDLRKAILDREISSIELVKSSLNRLDELEPKLNAFVSVDYEGALKQAKEADEELANGKELGPLHGLPISIKDLIDVKDLKTTFGSRTMVNNVAKTDAPSVERIRKAGACIIGKTTTTEFGCKAGGGDSPVTGVTRNAWDLEKTTGGSSAGAATSTAAGITPFSLGTDGGGSIRIPSSYCGLFGIKAQFGRVPIYPVSATPTLAHVGPLARTVKDAALLLSIISGFDSRDPYSVSENVPDFVAACEQPINGLKIAWSPTLGYARPNKEVVDATNQAIKTFENMGCHIELVDRLFEEDPIDLWTSEFYAGVGTKLKSALENSRDLLDPAVADILDLARNQTIEDYYRKVIKRFQFRENVRETFNHFDIIMSPTLPVPPFGAGENVPAELSDRSIVSWVYYTYPFNLSGNPAASIPCGFTSEGLPIGLQIISNTNREVDIFKLASAFEKERPWASKTPSL</sequence>
<evidence type="ECO:0000313" key="3">
    <source>
        <dbReference type="EMBL" id="RUQ25800.1"/>
    </source>
</evidence>
<comment type="caution">
    <text evidence="3">The sequence shown here is derived from an EMBL/GenBank/DDBJ whole genome shotgun (WGS) entry which is preliminary data.</text>
</comment>
<organism evidence="3 4">
    <name type="scientific">Peribacillus cavernae</name>
    <dbReference type="NCBI Taxonomy" id="1674310"/>
    <lineage>
        <taxon>Bacteria</taxon>
        <taxon>Bacillati</taxon>
        <taxon>Bacillota</taxon>
        <taxon>Bacilli</taxon>
        <taxon>Bacillales</taxon>
        <taxon>Bacillaceae</taxon>
        <taxon>Peribacillus</taxon>
    </lineage>
</organism>
<dbReference type="Pfam" id="PF01425">
    <property type="entry name" value="Amidase"/>
    <property type="match status" value="1"/>
</dbReference>